<dbReference type="Proteomes" id="UP000682892">
    <property type="component" value="Unassembled WGS sequence"/>
</dbReference>
<organism evidence="3 4">
    <name type="scientific">Aedes aegypti</name>
    <name type="common">Yellowfever mosquito</name>
    <name type="synonym">Culex aegypti</name>
    <dbReference type="NCBI Taxonomy" id="7159"/>
    <lineage>
        <taxon>Eukaryota</taxon>
        <taxon>Metazoa</taxon>
        <taxon>Ecdysozoa</taxon>
        <taxon>Arthropoda</taxon>
        <taxon>Hexapoda</taxon>
        <taxon>Insecta</taxon>
        <taxon>Pterygota</taxon>
        <taxon>Neoptera</taxon>
        <taxon>Endopterygota</taxon>
        <taxon>Diptera</taxon>
        <taxon>Nematocera</taxon>
        <taxon>Culicoidea</taxon>
        <taxon>Culicidae</taxon>
        <taxon>Culicinae</taxon>
        <taxon>Aedini</taxon>
        <taxon>Aedes</taxon>
        <taxon>Stegomyia</taxon>
    </lineage>
</organism>
<dbReference type="EMBL" id="CH477376">
    <property type="protein sequence ID" value="EAT42294.1"/>
    <property type="molecule type" value="Genomic_DNA"/>
</dbReference>
<dbReference type="InterPro" id="IPR002870">
    <property type="entry name" value="Peptidase_M12B_N"/>
</dbReference>
<evidence type="ECO:0000313" key="4">
    <source>
        <dbReference type="Proteomes" id="UP000682892"/>
    </source>
</evidence>
<gene>
    <name evidence="3" type="ORF">AaeL_AAEL006127</name>
</gene>
<name>Q177I3_AEDAE</name>
<reference evidence="3" key="2">
    <citation type="journal article" date="2007" name="Science">
        <title>Genome sequence of Aedes aegypti, a major arbovirus vector.</title>
        <authorList>
            <person name="Nene V."/>
            <person name="Wortman J.R."/>
            <person name="Lawson D."/>
            <person name="Haas B."/>
            <person name="Kodira C."/>
            <person name="Tu Z.J."/>
            <person name="Loftus B."/>
            <person name="Xi Z."/>
            <person name="Megy K."/>
            <person name="Grabherr M."/>
            <person name="Ren Q."/>
            <person name="Zdobnov E.M."/>
            <person name="Lobo N.F."/>
            <person name="Campbell K.S."/>
            <person name="Brown S.E."/>
            <person name="Bonaldo M.F."/>
            <person name="Zhu J."/>
            <person name="Sinkins S.P."/>
            <person name="Hogenkamp D.G."/>
            <person name="Amedeo P."/>
            <person name="Arensburger P."/>
            <person name="Atkinson P.W."/>
            <person name="Bidwell S."/>
            <person name="Biedler J."/>
            <person name="Birney E."/>
            <person name="Bruggner R.V."/>
            <person name="Costas J."/>
            <person name="Coy M.R."/>
            <person name="Crabtree J."/>
            <person name="Crawford M."/>
            <person name="Debruyn B."/>
            <person name="Decaprio D."/>
            <person name="Eiglmeier K."/>
            <person name="Eisenstadt E."/>
            <person name="El-Dorry H."/>
            <person name="Gelbart W.M."/>
            <person name="Gomes S.L."/>
            <person name="Hammond M."/>
            <person name="Hannick L.I."/>
            <person name="Hogan J.R."/>
            <person name="Holmes M.H."/>
            <person name="Jaffe D."/>
            <person name="Johnston J.S."/>
            <person name="Kennedy R.C."/>
            <person name="Koo H."/>
            <person name="Kravitz S."/>
            <person name="Kriventseva E.V."/>
            <person name="Kulp D."/>
            <person name="Labutti K."/>
            <person name="Lee E."/>
            <person name="Li S."/>
            <person name="Lovin D.D."/>
            <person name="Mao C."/>
            <person name="Mauceli E."/>
            <person name="Menck C.F."/>
            <person name="Miller J.R."/>
            <person name="Montgomery P."/>
            <person name="Mori A."/>
            <person name="Nascimento A.L."/>
            <person name="Naveira H.F."/>
            <person name="Nusbaum C."/>
            <person name="O'leary S."/>
            <person name="Orvis J."/>
            <person name="Pertea M."/>
            <person name="Quesneville H."/>
            <person name="Reidenbach K.R."/>
            <person name="Rogers Y.H."/>
            <person name="Roth C.W."/>
            <person name="Schneider J.R."/>
            <person name="Schatz M."/>
            <person name="Shumway M."/>
            <person name="Stanke M."/>
            <person name="Stinson E.O."/>
            <person name="Tubio J.M."/>
            <person name="Vanzee J.P."/>
            <person name="Verjovski-Almeida S."/>
            <person name="Werner D."/>
            <person name="White O."/>
            <person name="Wyder S."/>
            <person name="Zeng Q."/>
            <person name="Zhao Q."/>
            <person name="Zhao Y."/>
            <person name="Hill C.A."/>
            <person name="Raikhel A.S."/>
            <person name="Soares M.B."/>
            <person name="Knudson D.L."/>
            <person name="Lee N.H."/>
            <person name="Galagan J."/>
            <person name="Salzberg S.L."/>
            <person name="Paulsen I.T."/>
            <person name="Dimopoulos G."/>
            <person name="Collins F.H."/>
            <person name="Birren B."/>
            <person name="Fraser-Liggett C.M."/>
            <person name="Severson D.W."/>
        </authorList>
    </citation>
    <scope>NUCLEOTIDE SEQUENCE [LARGE SCALE GENOMIC DNA]</scope>
    <source>
        <strain evidence="3">Liverpool</strain>
    </source>
</reference>
<evidence type="ECO:0000259" key="2">
    <source>
        <dbReference type="Pfam" id="PF01562"/>
    </source>
</evidence>
<dbReference type="PaxDb" id="7159-AAEL006127-PA"/>
<dbReference type="VEuPathDB" id="VectorBase:AAEL019501"/>
<dbReference type="AlphaFoldDB" id="Q177I3"/>
<accession>Q177I3</accession>
<sequence length="97" mass="11370">FHPTGLYRNRSSPVWDPHPEYEINAFGLKMHIKLWQNGEFMPEDPKNIKVTHIFSANETLQRPEDHLDHDQLKRCYYKGRVVGDDKSEVTVSLCEGM</sequence>
<keyword evidence="1" id="KW-1015">Disulfide bond</keyword>
<feature type="non-terminal residue" evidence="3">
    <location>
        <position position="97"/>
    </location>
</feature>
<dbReference type="eggNOG" id="KOG3538">
    <property type="taxonomic scope" value="Eukaryota"/>
</dbReference>
<reference evidence="3" key="1">
    <citation type="submission" date="2005-10" db="EMBL/GenBank/DDBJ databases">
        <authorList>
            <person name="Loftus B.J."/>
            <person name="Nene V.M."/>
            <person name="Hannick L.I."/>
            <person name="Bidwell S."/>
            <person name="Haas B."/>
            <person name="Amedeo P."/>
            <person name="Orvis J."/>
            <person name="Wortman J.R."/>
            <person name="White O.R."/>
            <person name="Salzberg S."/>
            <person name="Shumway M."/>
            <person name="Koo H."/>
            <person name="Zhao Y."/>
            <person name="Holmes M."/>
            <person name="Miller J."/>
            <person name="Schatz M."/>
            <person name="Pop M."/>
            <person name="Pai G."/>
            <person name="Utterback T."/>
            <person name="Rogers Y.-H."/>
            <person name="Kravitz S."/>
            <person name="Fraser C.M."/>
        </authorList>
    </citation>
    <scope>NUCLEOTIDE SEQUENCE</scope>
    <source>
        <strain evidence="3">Liverpool</strain>
    </source>
</reference>
<proteinExistence type="predicted"/>
<dbReference type="Pfam" id="PF01562">
    <property type="entry name" value="Pep_M12B_propep"/>
    <property type="match status" value="1"/>
</dbReference>
<dbReference type="PhylomeDB" id="Q177I3"/>
<evidence type="ECO:0000256" key="1">
    <source>
        <dbReference type="ARBA" id="ARBA00023157"/>
    </source>
</evidence>
<protein>
    <submittedName>
        <fullName evidence="3">AAEL006127-PA</fullName>
    </submittedName>
</protein>
<feature type="non-terminal residue" evidence="3">
    <location>
        <position position="1"/>
    </location>
</feature>
<dbReference type="HOGENOM" id="CLU_2352457_0_0_1"/>
<evidence type="ECO:0000313" key="3">
    <source>
        <dbReference type="EMBL" id="EAT42294.1"/>
    </source>
</evidence>
<feature type="domain" description="Peptidase M12B propeptide" evidence="2">
    <location>
        <begin position="16"/>
        <end position="81"/>
    </location>
</feature>
<reference evidence="3" key="3">
    <citation type="submission" date="2012-09" db="EMBL/GenBank/DDBJ databases">
        <authorList>
            <consortium name="VectorBase"/>
        </authorList>
    </citation>
    <scope>NUCLEOTIDE SEQUENCE</scope>
    <source>
        <strain evidence="3">Liverpool</strain>
    </source>
</reference>